<keyword evidence="2" id="KW-1185">Reference proteome</keyword>
<evidence type="ECO:0000313" key="1">
    <source>
        <dbReference type="EMBL" id="GLC32165.1"/>
    </source>
</evidence>
<dbReference type="RefSeq" id="WP_264851474.1">
    <property type="nucleotide sequence ID" value="NZ_BRXR01000001.1"/>
</dbReference>
<name>A0ABQ5NAC3_9CLOT</name>
<protein>
    <submittedName>
        <fullName evidence="1">Uncharacterized protein</fullName>
    </submittedName>
</protein>
<dbReference type="EMBL" id="BRXR01000001">
    <property type="protein sequence ID" value="GLC32165.1"/>
    <property type="molecule type" value="Genomic_DNA"/>
</dbReference>
<accession>A0ABQ5NAC3</accession>
<reference evidence="1 2" key="1">
    <citation type="journal article" date="2024" name="Int. J. Syst. Evol. Microbiol.">
        <title>Clostridium omnivorum sp. nov., isolated from anoxic soil under the treatment of reductive soil disinfestation.</title>
        <authorList>
            <person name="Ueki A."/>
            <person name="Tonouchi A."/>
            <person name="Kaku N."/>
            <person name="Honma S."/>
            <person name="Ueki K."/>
        </authorList>
    </citation>
    <scope>NUCLEOTIDE SEQUENCE [LARGE SCALE GENOMIC DNA]</scope>
    <source>
        <strain evidence="1 2">E14</strain>
    </source>
</reference>
<proteinExistence type="predicted"/>
<comment type="caution">
    <text evidence="1">The sequence shown here is derived from an EMBL/GenBank/DDBJ whole genome shotgun (WGS) entry which is preliminary data.</text>
</comment>
<sequence>MSDSKKDNIPRIQSKYLGASDIVNGTPSLYEPREKEMESALDEILKEIDERTLY</sequence>
<gene>
    <name evidence="1" type="ORF">bsdE14_35750</name>
</gene>
<organism evidence="1 2">
    <name type="scientific">Clostridium omnivorum</name>
    <dbReference type="NCBI Taxonomy" id="1604902"/>
    <lineage>
        <taxon>Bacteria</taxon>
        <taxon>Bacillati</taxon>
        <taxon>Bacillota</taxon>
        <taxon>Clostridia</taxon>
        <taxon>Eubacteriales</taxon>
        <taxon>Clostridiaceae</taxon>
        <taxon>Clostridium</taxon>
    </lineage>
</organism>
<dbReference type="Proteomes" id="UP001208567">
    <property type="component" value="Unassembled WGS sequence"/>
</dbReference>
<evidence type="ECO:0000313" key="2">
    <source>
        <dbReference type="Proteomes" id="UP001208567"/>
    </source>
</evidence>